<name>A0A011URV9_9HYPH</name>
<organism evidence="1 2">
    <name type="scientific">Aquamicrobium defluvii</name>
    <dbReference type="NCBI Taxonomy" id="69279"/>
    <lineage>
        <taxon>Bacteria</taxon>
        <taxon>Pseudomonadati</taxon>
        <taxon>Pseudomonadota</taxon>
        <taxon>Alphaproteobacteria</taxon>
        <taxon>Hyphomicrobiales</taxon>
        <taxon>Phyllobacteriaceae</taxon>
        <taxon>Aquamicrobium</taxon>
    </lineage>
</organism>
<proteinExistence type="predicted"/>
<gene>
    <name evidence="1" type="ORF">BG36_02400</name>
</gene>
<evidence type="ECO:0000313" key="2">
    <source>
        <dbReference type="Proteomes" id="UP000019849"/>
    </source>
</evidence>
<dbReference type="HOGENOM" id="CLU_2679657_0_0_5"/>
<dbReference type="STRING" id="69279.BG36_02400"/>
<protein>
    <submittedName>
        <fullName evidence="1">Uncharacterized protein</fullName>
    </submittedName>
</protein>
<dbReference type="EMBL" id="JENY01000010">
    <property type="protein sequence ID" value="EXL08931.1"/>
    <property type="molecule type" value="Genomic_DNA"/>
</dbReference>
<dbReference type="AlphaFoldDB" id="A0A011URV9"/>
<comment type="caution">
    <text evidence="1">The sequence shown here is derived from an EMBL/GenBank/DDBJ whole genome shotgun (WGS) entry which is preliminary data.</text>
</comment>
<evidence type="ECO:0000313" key="1">
    <source>
        <dbReference type="EMBL" id="EXL08931.1"/>
    </source>
</evidence>
<accession>A0A011URV9</accession>
<reference evidence="1 2" key="1">
    <citation type="submission" date="2014-02" db="EMBL/GenBank/DDBJ databases">
        <title>Aquamicrobium defluvii Genome sequencing.</title>
        <authorList>
            <person name="Wang X."/>
        </authorList>
    </citation>
    <scope>NUCLEOTIDE SEQUENCE [LARGE SCALE GENOMIC DNA]</scope>
    <source>
        <strain evidence="1 2">W13Z1</strain>
    </source>
</reference>
<dbReference type="PATRIC" id="fig|69279.3.peg.1884"/>
<dbReference type="Proteomes" id="UP000019849">
    <property type="component" value="Unassembled WGS sequence"/>
</dbReference>
<dbReference type="RefSeq" id="WP_035025822.1">
    <property type="nucleotide sequence ID" value="NZ_KK073884.1"/>
</dbReference>
<sequence>MHDIFSAPNPLSPERMTTDERLAEVGAILAAGLRRILAEQSRHLSDADRDSSFDILALKRRVGRRKPSNRVGEQ</sequence>